<feature type="domain" description="Condensin complex subunit 1 N-terminal" evidence="12">
    <location>
        <begin position="1244"/>
        <end position="1397"/>
    </location>
</feature>
<dbReference type="InterPro" id="IPR032682">
    <property type="entry name" value="Cnd1_C"/>
</dbReference>
<dbReference type="SUPFAM" id="SSF48371">
    <property type="entry name" value="ARM repeat"/>
    <property type="match status" value="1"/>
</dbReference>
<dbReference type="InterPro" id="IPR011989">
    <property type="entry name" value="ARM-like"/>
</dbReference>
<evidence type="ECO:0000256" key="7">
    <source>
        <dbReference type="ARBA" id="ARBA00023242"/>
    </source>
</evidence>
<dbReference type="SUPFAM" id="SSF141571">
    <property type="entry name" value="Pentapeptide repeat-like"/>
    <property type="match status" value="1"/>
</dbReference>
<dbReference type="Gene3D" id="2.160.20.80">
    <property type="entry name" value="E3 ubiquitin-protein ligase SopA"/>
    <property type="match status" value="1"/>
</dbReference>
<keyword evidence="4" id="KW-0677">Repeat</keyword>
<dbReference type="Pfam" id="PF00805">
    <property type="entry name" value="Pentapeptide"/>
    <property type="match status" value="1"/>
</dbReference>
<feature type="repeat" description="WD" evidence="9">
    <location>
        <begin position="712"/>
        <end position="753"/>
    </location>
</feature>
<gene>
    <name evidence="13" type="primary">YCS4_3</name>
    <name evidence="13" type="ORF">BGZ80_004891</name>
</gene>
<feature type="domain" description="Condensin complex subunit 1 C-terminal" evidence="11">
    <location>
        <begin position="2149"/>
        <end position="2307"/>
    </location>
</feature>
<evidence type="ECO:0000256" key="2">
    <source>
        <dbReference type="ARBA" id="ARBA00022574"/>
    </source>
</evidence>
<feature type="repeat" description="WD" evidence="9">
    <location>
        <begin position="838"/>
        <end position="879"/>
    </location>
</feature>
<evidence type="ECO:0000256" key="1">
    <source>
        <dbReference type="ARBA" id="ARBA00004123"/>
    </source>
</evidence>
<dbReference type="GO" id="GO:0000779">
    <property type="term" value="C:condensed chromosome, centromeric region"/>
    <property type="evidence" value="ECO:0007669"/>
    <property type="project" value="TreeGrafter"/>
</dbReference>
<evidence type="ECO:0000256" key="8">
    <source>
        <dbReference type="ARBA" id="ARBA00023306"/>
    </source>
</evidence>
<dbReference type="Pfam" id="PF12922">
    <property type="entry name" value="Cnd1_N"/>
    <property type="match status" value="1"/>
</dbReference>
<dbReference type="InterPro" id="IPR027417">
    <property type="entry name" value="P-loop_NTPase"/>
</dbReference>
<feature type="repeat" description="WD" evidence="9">
    <location>
        <begin position="1006"/>
        <end position="1047"/>
    </location>
</feature>
<dbReference type="Pfam" id="PF00400">
    <property type="entry name" value="WD40"/>
    <property type="match status" value="8"/>
</dbReference>
<evidence type="ECO:0000256" key="3">
    <source>
        <dbReference type="ARBA" id="ARBA00022618"/>
    </source>
</evidence>
<dbReference type="InterPro" id="IPR001680">
    <property type="entry name" value="WD40_rpt"/>
</dbReference>
<evidence type="ECO:0000256" key="10">
    <source>
        <dbReference type="SAM" id="MobiDB-lite"/>
    </source>
</evidence>
<dbReference type="CDD" id="cd00200">
    <property type="entry name" value="WD40"/>
    <property type="match status" value="2"/>
</dbReference>
<dbReference type="Pfam" id="PF25173">
    <property type="entry name" value="Beta-prop_WDR3_1st"/>
    <property type="match status" value="1"/>
</dbReference>
<dbReference type="InterPro" id="IPR015943">
    <property type="entry name" value="WD40/YVTN_repeat-like_dom_sf"/>
</dbReference>
<evidence type="ECO:0000256" key="6">
    <source>
        <dbReference type="ARBA" id="ARBA00023067"/>
    </source>
</evidence>
<dbReference type="PANTHER" id="PTHR14222:SF2">
    <property type="entry name" value="CONDENSIN COMPLEX SUBUNIT 1"/>
    <property type="match status" value="1"/>
</dbReference>
<feature type="repeat" description="WD" evidence="9">
    <location>
        <begin position="670"/>
        <end position="711"/>
    </location>
</feature>
<dbReference type="PROSITE" id="PS50082">
    <property type="entry name" value="WD_REPEATS_2"/>
    <property type="match status" value="13"/>
</dbReference>
<feature type="repeat" description="WD" evidence="9">
    <location>
        <begin position="922"/>
        <end position="963"/>
    </location>
</feature>
<keyword evidence="7" id="KW-0539">Nucleus</keyword>
<dbReference type="GO" id="GO:0007076">
    <property type="term" value="P:mitotic chromosome condensation"/>
    <property type="evidence" value="ECO:0007669"/>
    <property type="project" value="InterPro"/>
</dbReference>
<dbReference type="GO" id="GO:0010032">
    <property type="term" value="P:meiotic chromosome condensation"/>
    <property type="evidence" value="ECO:0007669"/>
    <property type="project" value="TreeGrafter"/>
</dbReference>
<comment type="caution">
    <text evidence="13">The sequence shown here is derived from an EMBL/GenBank/DDBJ whole genome shotgun (WGS) entry which is preliminary data.</text>
</comment>
<dbReference type="PROSITE" id="PS00675">
    <property type="entry name" value="SIGMA54_INTERACT_1"/>
    <property type="match status" value="1"/>
</dbReference>
<dbReference type="InterPro" id="IPR001646">
    <property type="entry name" value="5peptide_repeat"/>
</dbReference>
<feature type="repeat" description="WD" evidence="9">
    <location>
        <begin position="754"/>
        <end position="795"/>
    </location>
</feature>
<feature type="repeat" description="WD" evidence="9">
    <location>
        <begin position="880"/>
        <end position="921"/>
    </location>
</feature>
<evidence type="ECO:0000259" key="12">
    <source>
        <dbReference type="Pfam" id="PF12922"/>
    </source>
</evidence>
<dbReference type="Proteomes" id="UP000703661">
    <property type="component" value="Unassembled WGS sequence"/>
</dbReference>
<feature type="repeat" description="WD" evidence="9">
    <location>
        <begin position="1048"/>
        <end position="1089"/>
    </location>
</feature>
<dbReference type="PANTHER" id="PTHR14222">
    <property type="entry name" value="CONDENSIN"/>
    <property type="match status" value="1"/>
</dbReference>
<dbReference type="PROSITE" id="PS00678">
    <property type="entry name" value="WD_REPEATS_1"/>
    <property type="match status" value="10"/>
</dbReference>
<accession>A0A9P6N159</accession>
<comment type="subcellular location">
    <subcellularLocation>
        <location evidence="1">Nucleus</location>
    </subcellularLocation>
</comment>
<evidence type="ECO:0000313" key="13">
    <source>
        <dbReference type="EMBL" id="KAG0020019.1"/>
    </source>
</evidence>
<evidence type="ECO:0000313" key="14">
    <source>
        <dbReference type="Proteomes" id="UP000703661"/>
    </source>
</evidence>
<feature type="compositionally biased region" description="Acidic residues" evidence="10">
    <location>
        <begin position="1652"/>
        <end position="1663"/>
    </location>
</feature>
<feature type="repeat" description="WD" evidence="9">
    <location>
        <begin position="1090"/>
        <end position="1137"/>
    </location>
</feature>
<keyword evidence="3" id="KW-0132">Cell division</keyword>
<dbReference type="InterPro" id="IPR024324">
    <property type="entry name" value="Condensin_cplx_su1_N"/>
</dbReference>
<keyword evidence="5" id="KW-0498">Mitosis</keyword>
<evidence type="ECO:0000256" key="9">
    <source>
        <dbReference type="PROSITE-ProRule" id="PRU00221"/>
    </source>
</evidence>
<feature type="non-terminal residue" evidence="13">
    <location>
        <position position="1"/>
    </location>
</feature>
<feature type="repeat" description="WD" evidence="9">
    <location>
        <begin position="796"/>
        <end position="837"/>
    </location>
</feature>
<dbReference type="InterPro" id="IPR025662">
    <property type="entry name" value="Sigma_54_int_dom_ATP-bd_1"/>
</dbReference>
<dbReference type="GO" id="GO:0005634">
    <property type="term" value="C:nucleus"/>
    <property type="evidence" value="ECO:0007669"/>
    <property type="project" value="UniProtKB-SubCell"/>
</dbReference>
<feature type="repeat" description="WD" evidence="9">
    <location>
        <begin position="1180"/>
        <end position="1208"/>
    </location>
</feature>
<dbReference type="Gene3D" id="1.25.10.10">
    <property type="entry name" value="Leucine-rich Repeat Variant"/>
    <property type="match status" value="2"/>
</dbReference>
<dbReference type="Pfam" id="PF12717">
    <property type="entry name" value="Cnd1"/>
    <property type="match status" value="1"/>
</dbReference>
<dbReference type="Gene3D" id="3.40.50.300">
    <property type="entry name" value="P-loop containing nucleotide triphosphate hydrolases"/>
    <property type="match status" value="1"/>
</dbReference>
<evidence type="ECO:0000256" key="5">
    <source>
        <dbReference type="ARBA" id="ARBA00022776"/>
    </source>
</evidence>
<keyword evidence="2 9" id="KW-0853">WD repeat</keyword>
<organism evidence="13 14">
    <name type="scientific">Entomortierella chlamydospora</name>
    <dbReference type="NCBI Taxonomy" id="101097"/>
    <lineage>
        <taxon>Eukaryota</taxon>
        <taxon>Fungi</taxon>
        <taxon>Fungi incertae sedis</taxon>
        <taxon>Mucoromycota</taxon>
        <taxon>Mortierellomycotina</taxon>
        <taxon>Mortierellomycetes</taxon>
        <taxon>Mortierellales</taxon>
        <taxon>Mortierellaceae</taxon>
        <taxon>Entomortierella</taxon>
    </lineage>
</organism>
<dbReference type="InterPro" id="IPR026971">
    <property type="entry name" value="CND1/NCAPD3"/>
</dbReference>
<dbReference type="Gene3D" id="2.130.10.10">
    <property type="entry name" value="YVTN repeat-like/Quinoprotein amine dehydrogenase"/>
    <property type="match status" value="5"/>
</dbReference>
<reference evidence="13" key="1">
    <citation type="journal article" date="2020" name="Fungal Divers.">
        <title>Resolving the Mortierellaceae phylogeny through synthesis of multi-gene phylogenetics and phylogenomics.</title>
        <authorList>
            <person name="Vandepol N."/>
            <person name="Liber J."/>
            <person name="Desiro A."/>
            <person name="Na H."/>
            <person name="Kennedy M."/>
            <person name="Barry K."/>
            <person name="Grigoriev I.V."/>
            <person name="Miller A.N."/>
            <person name="O'Donnell K."/>
            <person name="Stajich J.E."/>
            <person name="Bonito G."/>
        </authorList>
    </citation>
    <scope>NUCLEOTIDE SEQUENCE</scope>
    <source>
        <strain evidence="13">NRRL 2769</strain>
    </source>
</reference>
<evidence type="ECO:0000259" key="11">
    <source>
        <dbReference type="Pfam" id="PF12717"/>
    </source>
</evidence>
<feature type="region of interest" description="Disordered" evidence="10">
    <location>
        <begin position="1633"/>
        <end position="1663"/>
    </location>
</feature>
<keyword evidence="14" id="KW-1185">Reference proteome</keyword>
<dbReference type="PRINTS" id="PR00320">
    <property type="entry name" value="GPROTEINBRPT"/>
</dbReference>
<dbReference type="InterPro" id="IPR020472">
    <property type="entry name" value="WD40_PAC1"/>
</dbReference>
<dbReference type="InterPro" id="IPR019775">
    <property type="entry name" value="WD40_repeat_CS"/>
</dbReference>
<feature type="repeat" description="WD" evidence="9">
    <location>
        <begin position="964"/>
        <end position="1005"/>
    </location>
</feature>
<evidence type="ECO:0000256" key="4">
    <source>
        <dbReference type="ARBA" id="ARBA00022737"/>
    </source>
</evidence>
<dbReference type="SUPFAM" id="SSF50978">
    <property type="entry name" value="WD40 repeat-like"/>
    <property type="match status" value="2"/>
</dbReference>
<protein>
    <submittedName>
        <fullName evidence="13">Condensin complex subunit</fullName>
    </submittedName>
</protein>
<dbReference type="InterPro" id="IPR016024">
    <property type="entry name" value="ARM-type_fold"/>
</dbReference>
<dbReference type="GO" id="GO:0051301">
    <property type="term" value="P:cell division"/>
    <property type="evidence" value="ECO:0007669"/>
    <property type="project" value="UniProtKB-KW"/>
</dbReference>
<keyword evidence="6" id="KW-0226">DNA condensation</keyword>
<dbReference type="InterPro" id="IPR036322">
    <property type="entry name" value="WD40_repeat_dom_sf"/>
</dbReference>
<dbReference type="GO" id="GO:0042393">
    <property type="term" value="F:histone binding"/>
    <property type="evidence" value="ECO:0007669"/>
    <property type="project" value="TreeGrafter"/>
</dbReference>
<dbReference type="SMART" id="SM00320">
    <property type="entry name" value="WD40"/>
    <property type="match status" value="13"/>
</dbReference>
<feature type="repeat" description="WD" evidence="9">
    <location>
        <begin position="1138"/>
        <end position="1179"/>
    </location>
</feature>
<dbReference type="EMBL" id="JAAAID010000245">
    <property type="protein sequence ID" value="KAG0020019.1"/>
    <property type="molecule type" value="Genomic_DNA"/>
</dbReference>
<sequence>LHKDEVRKDQQVNVTQWILYVLIQIAKSSKDIMEDSTQELLQAQINSNSGKGILHHGCGNDNLALHPIIATPPPVESPLLDCVQNKPDVETPLRQLKLKRLEGRDGDVYISPRAKATPRATDHFDLAAKVQEFLASDRKVFLVLGDSGAGKSTFNRALEISLWDNYKTNGPIPLFIHLPAIEKPERDLIEKKLRKFNFTESQISELKSQREFILICDGYDENQQTHNLYMSNELNQPGEWRAQMVISCRTEYIGVEYRDCFQPIDRNSGRDTGGFQEAIISPFTKEQIQDYIGKYVSLQKSLKNSMQKPTWVSTWGSDDYLRALKQIPNLQDLVKSPFLLRLALDVLPRLLKTNTQFPSPRITRVQLYDEFVAQWMERGKIRLREMDLNPYDRKIFKQMTDSGFQQHGVAYLKKLVTAIYEHQNGNSLVHYSVHDDKETWKEESFSNENGNHLLWQVIPLVRNGDQYRFIHRSLLEYGLSLTVFRPTKHEVDTEVKLPASRRGSTSSTFSFENPSLAERTAAAVDKSLLSSPLGKRSLVGDRSVLQFLTERVQLEPMFKDRLHSMIERSKTDKAMRIAAANSITILVRAGVQFIGTDLRNIKIPGADLSFGMFDSARLEGADLRKSNLRNVWMRQANLRGAQFGELPFLKEDSEVVCSAYSPDGKTIQILNGHEGGVGSLSFSADSDRIASVGEDNMVRLWDVITGECVHTMEGHSGKVNSAVYSPKGNRIASGSDDCTVRVWDVNAGECVHTFQGHSGRVNVVVYSPEGDRIASGGYDSTVRLWNVDTGECVHNFQGHSGSVSSVAYSPKGDRIASGSYDFTVQLWDVDTGECVHNFQGHTESVSSVAYSPKGDQIASGSYDSTVRLWDVDTGECIHNLKDHSKHVASVVYSPKGDRIASGGGDRTVRLWDIDISECIDILHGHSGGVKSVVCSPNGDQIASGSSDSTVRLWDIDTGECIHTLQGHSGSVHSIVYSQKGDRIASGSDDKTVRLWNVATGECIHTMQDHSGKVNSVVYSPKGNQVASGSDDCTVRLWNVETGKCVHTLQGHSIHVGSVAYSPKGDQIASRSMDKTVRLWNSDTGECIHILQAHSSWVNSVVYSPEGDRIASGRNQIATGNNKTVRLWDVDTGKCVHTLDGHSGHVLSVAYSPKGNQIASGSDDGTVQLWDVDTGECIHTLQGHSGDVNSVVYSPKEYRIASGNDDRVVEPSNAKVGQCLIAGSFGKSDSVHIQNEILIEGENKSTLERILNGFSSEISSTTEDLGINDQEIYMQHRDPLEMYGFLIFWIIGITEQKATSRAVDLISAKKLARGKSARPVRESDNTVEDTSTWMAEKQKAMDLMSECLELNLSKIWTTTPERETFVSLFFKPAYQILENKENVKFSALKKRVYKVLCARTTILQNLQYWEHTPEPMAELLEMLVNHHDYSQLADNILRDISSRKFDETIKDTNVPRAFSKFLVKISEIAPKVVLRQMGLLIEQLDGELYIMRQTILEVIGNLIAYLSDVEQTVQVKDQIDGFFDILEESFMDINSYVRTKLLQIVGQLCNLRVKFPKRRQRLTELVIGRLSDKSSWTRKQAIKTLIRIIETHPYSMHGGELDLEDWEIKYMEMTDELKDMIASPLKRKAILRGSDGNEDDMEIDGADSQVTGNEEENTAGPTDEELLELQSSKEYITKTLQQRYYADAIRFIHLLHSAIPVMCEILASTMKLEVIEAMEFFVTIHRYKVKRANDGIRKMVHLVWIKDNSDETKSVRSKLVDCYWQIYLAPEDALSEKENTALIARNLVSLTYGSTLAELVSLEQLLSTIIADPPTHIREITISDKVIEKLWQVYSHHKSIPSPQRRGAIIILGMLAKAKPDIVANKIETILKIGLGKHGKADLALARYSCIALQRITREKKRQKGVAAHDTVRLPMDHPIFVKLGNFIDNPATSKSWFSVMEQALNTIYLLGEHPDALCGDIIKSRCRAIFNLQESGDSPLDQISIDTPMSSASDKSTMSLENAFMIDSWQLSQLFFIVGHVAIKHIVHMEIIEEEFKRRKSAAGNEKKKGKENAVEDELDQVVGTTEDEFGDVMVHIREKELLFGEKSLLQVFGPLIVTVCGNNTLYRDKTLQSSATLALCKLMCVSSEFCEQNLQLLFTILEKSTEPTIRSNIVIALGDIAVCFHNLIEANISYLFKRLSDYDTAVKKDTLMVLTHLILNGMVKVKGQLGEMAICLVDEDARISGLARLFFTELTSKDNAVYNNMPDIISQMSNAQVDEDSYRKIMRFLFELIKDKNMESMTEKLCQRFRNTNEPRGWRDIAFCLSMLPFKTEKCYKRLLEGFPHFQDKVGEESVFRYLFDIAVKGRAIKPPKPDIIKLIDEFEGKLREHKAKSDESQDTEANFIAAIKKESPKRSRKRGIPLDNIVSKACSDSAATRH</sequence>
<proteinExistence type="predicted"/>
<keyword evidence="8" id="KW-0131">Cell cycle</keyword>
<feature type="compositionally biased region" description="Acidic residues" evidence="10">
    <location>
        <begin position="1635"/>
        <end position="1644"/>
    </location>
</feature>
<name>A0A9P6N159_9FUNG</name>
<dbReference type="GO" id="GO:0000796">
    <property type="term" value="C:condensin complex"/>
    <property type="evidence" value="ECO:0007669"/>
    <property type="project" value="TreeGrafter"/>
</dbReference>
<dbReference type="PROSITE" id="PS50294">
    <property type="entry name" value="WD_REPEATS_REGION"/>
    <property type="match status" value="11"/>
</dbReference>